<reference evidence="1 2" key="1">
    <citation type="journal article" date="2022" name="bioRxiv">
        <title>An ancient truncated duplication of the anti-Mullerian hormone receptor type 2 gene is a potential conserved master sex determinant in the Pangasiidae catfish family.</title>
        <authorList>
            <person name="Wen M."/>
            <person name="Pan Q."/>
            <person name="Jouanno E."/>
            <person name="Montfort J."/>
            <person name="Zahm M."/>
            <person name="Cabau C."/>
            <person name="Klopp C."/>
            <person name="Iampietro C."/>
            <person name="Roques C."/>
            <person name="Bouchez O."/>
            <person name="Castinel A."/>
            <person name="Donnadieu C."/>
            <person name="Parrinello H."/>
            <person name="Poncet C."/>
            <person name="Belmonte E."/>
            <person name="Gautier V."/>
            <person name="Avarre J.-C."/>
            <person name="Dugue R."/>
            <person name="Gustiano R."/>
            <person name="Ha T.T.T."/>
            <person name="Campet M."/>
            <person name="Sriphairoj K."/>
            <person name="Ribolli J."/>
            <person name="de Almeida F.L."/>
            <person name="Desvignes T."/>
            <person name="Postlethwait J.H."/>
            <person name="Bucao C.F."/>
            <person name="Robinson-Rechavi M."/>
            <person name="Bobe J."/>
            <person name="Herpin A."/>
            <person name="Guiguen Y."/>
        </authorList>
    </citation>
    <scope>NUCLEOTIDE SEQUENCE [LARGE SCALE GENOMIC DNA]</scope>
    <source>
        <strain evidence="1">YG-Dec2019</strain>
    </source>
</reference>
<comment type="caution">
    <text evidence="1">The sequence shown here is derived from an EMBL/GenBank/DDBJ whole genome shotgun (WGS) entry which is preliminary data.</text>
</comment>
<accession>A0ACC5X3T5</accession>
<proteinExistence type="predicted"/>
<feature type="non-terminal residue" evidence="1">
    <location>
        <position position="1"/>
    </location>
</feature>
<sequence length="488" mass="54609">VLPKFEVTVKAPEEHSVGEEELKLEVCGKYTYGQPVSGQAVVQVCRTFWQSSHEAPMISPCLRETVEMSQTGCAFSFINVSTFMNTEFEHNFRNQLDVTITLTEEGTDIAMVKSKTINLSFQIGKVEILDSPTNFERGKVIEGKIKVTTFSGRPIPNKKVYLSEGERWSQKLLLTLTTDSNGLANFSITSPEHPATEIKLMASVYPEEKYHAYNTPFFTTADTRIQLLQPATPYNPVFSELSIESSEEPFKCGAEIPITINYYIVGETTESYSIDLTYMVLSKGAIVHHGHEKVEVEDSADVRKGKISFKLSVVAELAPVVQVVVYSVLPSENIIAANKNFDVEKCFRNKVSLQFSPSKAVPGEKNTLELTAHPGSLCGLSAVDQSVFILESGERLNTDKIYELLPVTSVSDYPNMVEDYLGCLRVRPRRDEQIDQVYNTLKGVGLKMATNLAIRHPHCLIYKGVEYHRGHVYGNYHTSRPFSHIIVQ</sequence>
<organism evidence="1 2">
    <name type="scientific">Pangasianodon gigas</name>
    <name type="common">Mekong giant catfish</name>
    <name type="synonym">Pangasius gigas</name>
    <dbReference type="NCBI Taxonomy" id="30993"/>
    <lineage>
        <taxon>Eukaryota</taxon>
        <taxon>Metazoa</taxon>
        <taxon>Chordata</taxon>
        <taxon>Craniata</taxon>
        <taxon>Vertebrata</taxon>
        <taxon>Euteleostomi</taxon>
        <taxon>Actinopterygii</taxon>
        <taxon>Neopterygii</taxon>
        <taxon>Teleostei</taxon>
        <taxon>Ostariophysi</taxon>
        <taxon>Siluriformes</taxon>
        <taxon>Pangasiidae</taxon>
        <taxon>Pangasianodon</taxon>
    </lineage>
</organism>
<evidence type="ECO:0000313" key="1">
    <source>
        <dbReference type="EMBL" id="MCI4385790.1"/>
    </source>
</evidence>
<gene>
    <name evidence="1" type="ORF">PGIGA_G00054820</name>
</gene>
<name>A0ACC5X3T5_PANGG</name>
<dbReference type="Proteomes" id="UP000829447">
    <property type="component" value="Linkage Group LG14"/>
</dbReference>
<evidence type="ECO:0000313" key="2">
    <source>
        <dbReference type="Proteomes" id="UP000829447"/>
    </source>
</evidence>
<protein>
    <submittedName>
        <fullName evidence="1">Uncharacterized protein</fullName>
    </submittedName>
</protein>
<dbReference type="EMBL" id="CM040467">
    <property type="protein sequence ID" value="MCI4385790.1"/>
    <property type="molecule type" value="Genomic_DNA"/>
</dbReference>
<keyword evidence="2" id="KW-1185">Reference proteome</keyword>